<sequence length="349" mass="36561">MKKIKFVGVSLLASVLLSGPLAMSTASFVNVSPIIVQAQEEGLTVRVGYGAPHGNQSFGTAVVVLNGETIVDVQLDEFQFVEGDQWVGVPNSDEGFGENYPEGYNLASKRLNSDAYSEMMTEHAGATVTYNDNLDALQDFAIGKTLAELEESIAELTALGEDGNVSDVVSGATLVDSSGYLQLVVDTANNGFEFAIANAENAEIKQTLAAPHGTRSFAIATAVVDGDTVLSGSIDEFQFVEGEDWTGVPNSDGKFGENYPEGTVLVSKLMDSEGYSAMMTENAGSTISYIDNMAAISEFVSGKTIAELEEAVAELEGLGEEGNVADVVSGATLVDAGGYIQAIIDAAQQ</sequence>
<dbReference type="Proteomes" id="UP001315967">
    <property type="component" value="Chromosome"/>
</dbReference>
<dbReference type="Gene3D" id="3.90.1010.20">
    <property type="match status" value="2"/>
</dbReference>
<organism evidence="2 3">
    <name type="scientific">Fundicoccus culcitae</name>
    <dbReference type="NCBI Taxonomy" id="2969821"/>
    <lineage>
        <taxon>Bacteria</taxon>
        <taxon>Bacillati</taxon>
        <taxon>Bacillota</taxon>
        <taxon>Bacilli</taxon>
        <taxon>Lactobacillales</taxon>
        <taxon>Aerococcaceae</taxon>
        <taxon>Fundicoccus</taxon>
    </lineage>
</organism>
<keyword evidence="3" id="KW-1185">Reference proteome</keyword>
<dbReference type="EMBL" id="CP102453">
    <property type="protein sequence ID" value="UUX34143.1"/>
    <property type="molecule type" value="Genomic_DNA"/>
</dbReference>
<gene>
    <name evidence="2" type="ORF">NRE15_00285</name>
</gene>
<keyword evidence="1" id="KW-0732">Signal</keyword>
<evidence type="ECO:0000313" key="2">
    <source>
        <dbReference type="EMBL" id="UUX34143.1"/>
    </source>
</evidence>
<evidence type="ECO:0000313" key="3">
    <source>
        <dbReference type="Proteomes" id="UP001315967"/>
    </source>
</evidence>
<protein>
    <submittedName>
        <fullName evidence="2">Peptidoglycan-binding protein</fullName>
    </submittedName>
</protein>
<reference evidence="2 3" key="1">
    <citation type="submission" date="2022-08" db="EMBL/GenBank/DDBJ databases">
        <title>Aerococcaceae sp. nov isolated from spoiled eye mask.</title>
        <authorList>
            <person name="Zhou G."/>
            <person name="Xie X.-B."/>
            <person name="Shi Q.-S."/>
            <person name="Wang Y.-S."/>
            <person name="Wen X."/>
            <person name="Peng H."/>
            <person name="Yang X.-J."/>
            <person name="Tao H.-B."/>
            <person name="Huang X.-M."/>
        </authorList>
    </citation>
    <scope>NUCLEOTIDE SEQUENCE [LARGE SCALE GENOMIC DNA]</scope>
    <source>
        <strain evidence="3">DM20194951</strain>
    </source>
</reference>
<feature type="signal peptide" evidence="1">
    <location>
        <begin position="1"/>
        <end position="24"/>
    </location>
</feature>
<evidence type="ECO:0000256" key="1">
    <source>
        <dbReference type="SAM" id="SignalP"/>
    </source>
</evidence>
<name>A0ABY5P6T7_9LACT</name>
<proteinExistence type="predicted"/>
<accession>A0ABY5P6T7</accession>
<feature type="chain" id="PRO_5046329398" evidence="1">
    <location>
        <begin position="25"/>
        <end position="349"/>
    </location>
</feature>
<dbReference type="RefSeq" id="WP_313793646.1">
    <property type="nucleotide sequence ID" value="NZ_CP102453.1"/>
</dbReference>